<organism evidence="3 5">
    <name type="scientific">Capnocytophaga catalasegens</name>
    <dbReference type="NCBI Taxonomy" id="1004260"/>
    <lineage>
        <taxon>Bacteria</taxon>
        <taxon>Pseudomonadati</taxon>
        <taxon>Bacteroidota</taxon>
        <taxon>Flavobacteriia</taxon>
        <taxon>Flavobacteriales</taxon>
        <taxon>Flavobacteriaceae</taxon>
        <taxon>Capnocytophaga</taxon>
    </lineage>
</organism>
<comment type="caution">
    <text evidence="3">The sequence shown here is derived from an EMBL/GenBank/DDBJ whole genome shotgun (WGS) entry which is preliminary data.</text>
</comment>
<evidence type="ECO:0000313" key="4">
    <source>
        <dbReference type="EMBL" id="GJM53407.1"/>
    </source>
</evidence>
<evidence type="ECO:0000259" key="2">
    <source>
        <dbReference type="Pfam" id="PF03417"/>
    </source>
</evidence>
<dbReference type="InterPro" id="IPR005079">
    <property type="entry name" value="Peptidase_C45_hydrolase"/>
</dbReference>
<dbReference type="AlphaFoldDB" id="A0AAV5B061"/>
<dbReference type="Proteomes" id="UP001208692">
    <property type="component" value="Unassembled WGS sequence"/>
</dbReference>
<reference evidence="3 6" key="1">
    <citation type="submission" date="2021-11" db="EMBL/GenBank/DDBJ databases">
        <title>Draft genome sequence of Capnocytophaga sp. strain KC07075 isolated from cat oral cavity.</title>
        <authorList>
            <person name="Suzuki M."/>
            <person name="Imaoka K."/>
            <person name="Kimura M."/>
            <person name="Morikawa S."/>
            <person name="Maeda K."/>
        </authorList>
    </citation>
    <scope>NUCLEOTIDE SEQUENCE</scope>
    <source>
        <strain evidence="3">KC07075</strain>
        <strain evidence="4 6">KC07079</strain>
    </source>
</reference>
<dbReference type="NCBIfam" id="NF040521">
    <property type="entry name" value="C45_proenzyme"/>
    <property type="match status" value="1"/>
</dbReference>
<dbReference type="Proteomes" id="UP001207736">
    <property type="component" value="Unassembled WGS sequence"/>
</dbReference>
<dbReference type="Pfam" id="PF03417">
    <property type="entry name" value="AAT"/>
    <property type="match status" value="1"/>
</dbReference>
<protein>
    <submittedName>
        <fullName evidence="3">Acyl-CoA--6-aminopenicillanic acid acyl-transferase</fullName>
    </submittedName>
</protein>
<proteinExistence type="predicted"/>
<sequence length="566" mass="65251">MQLKFCYILLLLFTSCGVIQHHNTAPNLKDYSVIVPQIEVRADTLRTFGKDYVIRNKHKMWELYASGNPYQLGLSTGALLEPLYHRQDSIFFQKINNFVPSLAKQKLLRIFLTWFMKELPEHIIEPYRVELYGVSRYGSSRFDFIAPAYARSMYLHATHDLGHALSDLALVGCSSLAVWGDKTADGKMLLGRNLDFYIGDDFAQNKVVHFITPTEGIPFASVSWAGMIGVLSGMNLSGLTITINTGKSDLPFKAKTPISLLCREILQYASTTEQAIEIARKRSIFVSESIMISSIEDGKVVLIEISPKKIDVFQVNPSKQALICTNHFQSDTYQNDKNNLQQMQESHSVYRYKKLEELIKQNKTITPEIMASILRNTEGLAGENIGYGNEKALNQLLAHHAVIFKPEDRLMWVSTNPYQLGEFVAYDLQEIFSKNEIVYTSGEKEDLSLPADDFLQTQTYEDYQKYRIEEQVLQEAISQKKKISQEQIHAYQKLNPNLWKVYAKVGEYYYSKGWYRASYLQFQQALSKEIPSTFERKKIEKKQLNIQRKIHIENDTRDRKKIKFRN</sequence>
<dbReference type="EMBL" id="BQKB01000039">
    <property type="protein sequence ID" value="GJM53407.1"/>
    <property type="molecule type" value="Genomic_DNA"/>
</dbReference>
<evidence type="ECO:0000313" key="6">
    <source>
        <dbReference type="Proteomes" id="UP001208692"/>
    </source>
</evidence>
<name>A0AAV5B061_9FLAO</name>
<gene>
    <name evidence="3" type="ORF">RCZ15_24760</name>
    <name evidence="4" type="ORF">RCZ16_17240</name>
</gene>
<dbReference type="EMBL" id="BQKA01000059">
    <property type="protein sequence ID" value="GJM51503.1"/>
    <property type="molecule type" value="Genomic_DNA"/>
</dbReference>
<dbReference type="RefSeq" id="WP_264845341.1">
    <property type="nucleotide sequence ID" value="NZ_BPMA01000009.1"/>
</dbReference>
<dbReference type="InterPro" id="IPR047794">
    <property type="entry name" value="C45_proenzyme-like"/>
</dbReference>
<keyword evidence="1" id="KW-0732">Signal</keyword>
<dbReference type="PROSITE" id="PS51257">
    <property type="entry name" value="PROKAR_LIPOPROTEIN"/>
    <property type="match status" value="1"/>
</dbReference>
<keyword evidence="6" id="KW-1185">Reference proteome</keyword>
<dbReference type="Gene3D" id="3.60.60.10">
    <property type="entry name" value="Penicillin V Acylase, Chain A"/>
    <property type="match status" value="1"/>
</dbReference>
<evidence type="ECO:0000313" key="3">
    <source>
        <dbReference type="EMBL" id="GJM51503.1"/>
    </source>
</evidence>
<dbReference type="PANTHER" id="PTHR35190:SF2">
    <property type="entry name" value="PROTEIN DCD1B"/>
    <property type="match status" value="1"/>
</dbReference>
<feature type="signal peptide" evidence="1">
    <location>
        <begin position="1"/>
        <end position="21"/>
    </location>
</feature>
<evidence type="ECO:0000256" key="1">
    <source>
        <dbReference type="SAM" id="SignalP"/>
    </source>
</evidence>
<evidence type="ECO:0000313" key="5">
    <source>
        <dbReference type="Proteomes" id="UP001207736"/>
    </source>
</evidence>
<feature type="domain" description="Peptidase C45 hydrolase" evidence="2">
    <location>
        <begin position="185"/>
        <end position="412"/>
    </location>
</feature>
<feature type="chain" id="PRO_5043327211" evidence="1">
    <location>
        <begin position="22"/>
        <end position="566"/>
    </location>
</feature>
<accession>A0AAV5B061</accession>
<dbReference type="PANTHER" id="PTHR35190">
    <property type="entry name" value="PROTEIN DCD1B"/>
    <property type="match status" value="1"/>
</dbReference>
<dbReference type="InterPro" id="IPR047803">
    <property type="entry name" value="DCD1A/B-like"/>
</dbReference>